<feature type="region of interest" description="Disordered" evidence="3">
    <location>
        <begin position="587"/>
        <end position="617"/>
    </location>
</feature>
<reference evidence="4 5" key="1">
    <citation type="submission" date="2024-03" db="EMBL/GenBank/DDBJ databases">
        <title>The genome assembly and annotation of the cricket Gryllus longicercus Weissman &amp; Gray.</title>
        <authorList>
            <person name="Szrajer S."/>
            <person name="Gray D."/>
            <person name="Ylla G."/>
        </authorList>
    </citation>
    <scope>NUCLEOTIDE SEQUENCE [LARGE SCALE GENOMIC DNA]</scope>
    <source>
        <strain evidence="4">DAG 2021-001</strain>
        <tissue evidence="4">Whole body minus gut</tissue>
    </source>
</reference>
<feature type="region of interest" description="Disordered" evidence="3">
    <location>
        <begin position="147"/>
        <end position="191"/>
    </location>
</feature>
<feature type="compositionally biased region" description="Low complexity" evidence="3">
    <location>
        <begin position="1"/>
        <end position="10"/>
    </location>
</feature>
<evidence type="ECO:0008006" key="6">
    <source>
        <dbReference type="Google" id="ProtNLM"/>
    </source>
</evidence>
<dbReference type="PANTHER" id="PTHR46292">
    <property type="entry name" value="COILED-COIL DOMAIN-CONTAINING PROTEIN 102A"/>
    <property type="match status" value="1"/>
</dbReference>
<dbReference type="PANTHER" id="PTHR46292:SF1">
    <property type="entry name" value="COILED-COIL DOMAIN-CONTAINING PROTEIN 102A"/>
    <property type="match status" value="1"/>
</dbReference>
<evidence type="ECO:0000313" key="4">
    <source>
        <dbReference type="EMBL" id="KAK7868807.1"/>
    </source>
</evidence>
<sequence length="617" mass="70892">MAQGSSSGTSSRRHGRNDHDTASISSSRYADADWEAKEAMRQRELEEARARATQMEKTMRWWSDCTANWREKWSKVRNERNKAREESKLLRTQLDAAMKDINSYKREKMELETQNDQLKKEVEKIHLLLLKHAGQWDQQLLDALQSEDPEKDLNPVNDLDVNSEVVPVSPRNSGLLDSVEPGSGSSVDQYSLNEPVQSRLEKEPDDKDNFQSTQDKDPFIEEYVLQGAVPRHAVELYNNAKENAIDKDLDGLERFNHDDLSSLLTCSEVQERMSDSKVPHNSQCDDALSVDRRFSQNLDTDSSSDRDYLLQKLSMLQLRLEEASKTIMAEREEKSTLHRGLERLQGELTAAKGRCEELCISRQEVVRELLQLRENDPESDPLCDQLPSLAAALQELQEEASPRGGADRRLAELRTEVTSDDSQLERLQAENASEWGRRERLESDKQALERDNKKLRAELRDLQERLERRGRPTSQTDADTRQLQQLAQELADRTKELADVKHSYNKLKKVLQDKSTELAHAVRRAEQYEAEVKRLRGRVEELKRELSVAEDEVDSATNNIRKLQRTNEELQEQLESLQLQIEHLHSRIRSSSAAPRVSPRAPVLHSRDGSDGDIDDY</sequence>
<name>A0AAN9VVW3_9ORTH</name>
<protein>
    <recommendedName>
        <fullName evidence="6">Coiled-coil domain-containing protein 102A</fullName>
    </recommendedName>
</protein>
<dbReference type="EMBL" id="JAZDUA010000086">
    <property type="protein sequence ID" value="KAK7868807.1"/>
    <property type="molecule type" value="Genomic_DNA"/>
</dbReference>
<accession>A0AAN9VVW3</accession>
<feature type="compositionally biased region" description="Low complexity" evidence="3">
    <location>
        <begin position="589"/>
        <end position="603"/>
    </location>
</feature>
<feature type="coiled-coil region" evidence="2">
    <location>
        <begin position="410"/>
        <end position="587"/>
    </location>
</feature>
<evidence type="ECO:0000256" key="2">
    <source>
        <dbReference type="SAM" id="Coils"/>
    </source>
</evidence>
<dbReference type="SUPFAM" id="SSF57997">
    <property type="entry name" value="Tropomyosin"/>
    <property type="match status" value="1"/>
</dbReference>
<feature type="region of interest" description="Disordered" evidence="3">
    <location>
        <begin position="1"/>
        <end position="35"/>
    </location>
</feature>
<dbReference type="AlphaFoldDB" id="A0AAN9VVW3"/>
<feature type="coiled-coil region" evidence="2">
    <location>
        <begin position="80"/>
        <end position="128"/>
    </location>
</feature>
<dbReference type="Proteomes" id="UP001378592">
    <property type="component" value="Unassembled WGS sequence"/>
</dbReference>
<evidence type="ECO:0000256" key="1">
    <source>
        <dbReference type="ARBA" id="ARBA00023054"/>
    </source>
</evidence>
<evidence type="ECO:0000313" key="5">
    <source>
        <dbReference type="Proteomes" id="UP001378592"/>
    </source>
</evidence>
<organism evidence="4 5">
    <name type="scientific">Gryllus longicercus</name>
    <dbReference type="NCBI Taxonomy" id="2509291"/>
    <lineage>
        <taxon>Eukaryota</taxon>
        <taxon>Metazoa</taxon>
        <taxon>Ecdysozoa</taxon>
        <taxon>Arthropoda</taxon>
        <taxon>Hexapoda</taxon>
        <taxon>Insecta</taxon>
        <taxon>Pterygota</taxon>
        <taxon>Neoptera</taxon>
        <taxon>Polyneoptera</taxon>
        <taxon>Orthoptera</taxon>
        <taxon>Ensifera</taxon>
        <taxon>Gryllidea</taxon>
        <taxon>Grylloidea</taxon>
        <taxon>Gryllidae</taxon>
        <taxon>Gryllinae</taxon>
        <taxon>Gryllus</taxon>
    </lineage>
</organism>
<keyword evidence="1 2" id="KW-0175">Coiled coil</keyword>
<dbReference type="Gene3D" id="1.10.287.1490">
    <property type="match status" value="1"/>
</dbReference>
<evidence type="ECO:0000256" key="3">
    <source>
        <dbReference type="SAM" id="MobiDB-lite"/>
    </source>
</evidence>
<proteinExistence type="predicted"/>
<keyword evidence="5" id="KW-1185">Reference proteome</keyword>
<comment type="caution">
    <text evidence="4">The sequence shown here is derived from an EMBL/GenBank/DDBJ whole genome shotgun (WGS) entry which is preliminary data.</text>
</comment>
<gene>
    <name evidence="4" type="ORF">R5R35_003646</name>
</gene>